<evidence type="ECO:0008006" key="3">
    <source>
        <dbReference type="Google" id="ProtNLM"/>
    </source>
</evidence>
<dbReference type="AlphaFoldDB" id="A0A1K2IS37"/>
<dbReference type="Proteomes" id="UP000182544">
    <property type="component" value="Unassembled WGS sequence"/>
</dbReference>
<dbReference type="OrthoDB" id="1450227at2"/>
<evidence type="ECO:0000313" key="1">
    <source>
        <dbReference type="EMBL" id="SFZ95253.1"/>
    </source>
</evidence>
<protein>
    <recommendedName>
        <fullName evidence="3">SprT-like family protein</fullName>
    </recommendedName>
</protein>
<gene>
    <name evidence="1" type="ORF">SAMN05428642_1201</name>
</gene>
<accession>A0A1K2IS37</accession>
<name>A0A1K2IS37_9FLAO</name>
<sequence>MKQKLKNYFKIGTLFFGIVLLFTNCEQQVINEELKNQTNSYETELTALAKDWFNQSKNNLLILNYTKTIDWEHAIVSNGNNGDIIEIPLILNNDYSVKYNKDTSITSFYRLIFVKDQTNQYELYTLIISTDDNSFDNNSNKFNYYNLQDNFNGFTVILNSKNELDAFNKYQNGEKLTHPKNNSLFAKEPVFCTYFGYYICDTNNACVFEPLWLVGCSQGGGETAPNSGYHSTGGGTGGGSVKITNGLTNPCANNIFDELNIEMIKKDLLNKFMTTPNGVQLTFAESILKLFNDSDKYNYTIKNETLNSNTAASTVTTTTTLNNMYLKNATQLSISRTIIHEMVHAFLNIKYKDPFYSGFDFRQKMELYAEESGCDINDVERFHHEFMGQYVDAIAISLYNWDTKYGTGGNLGWDYYKAMAFGGLFFEENGTIQETYSFQVLIPNQTDRDKIKNILKNEQDGNSNSKGKKCD</sequence>
<proteinExistence type="predicted"/>
<reference evidence="1 2" key="1">
    <citation type="submission" date="2016-10" db="EMBL/GenBank/DDBJ databases">
        <authorList>
            <person name="de Groot N.N."/>
        </authorList>
    </citation>
    <scope>NUCLEOTIDE SEQUENCE [LARGE SCALE GENOMIC DNA]</scope>
    <source>
        <strain evidence="1 2">DSM 18180</strain>
    </source>
</reference>
<organism evidence="1 2">
    <name type="scientific">Flaviramulus basaltis</name>
    <dbReference type="NCBI Taxonomy" id="369401"/>
    <lineage>
        <taxon>Bacteria</taxon>
        <taxon>Pseudomonadati</taxon>
        <taxon>Bacteroidota</taxon>
        <taxon>Flavobacteriia</taxon>
        <taxon>Flavobacteriales</taxon>
        <taxon>Flavobacteriaceae</taxon>
        <taxon>Flaviramulus</taxon>
    </lineage>
</organism>
<dbReference type="STRING" id="369401.SAMN05428642_1201"/>
<keyword evidence="2" id="KW-1185">Reference proteome</keyword>
<dbReference type="RefSeq" id="WP_072403803.1">
    <property type="nucleotide sequence ID" value="NZ_FPKV01000020.1"/>
</dbReference>
<evidence type="ECO:0000313" key="2">
    <source>
        <dbReference type="Proteomes" id="UP000182544"/>
    </source>
</evidence>
<dbReference type="EMBL" id="FPKV01000020">
    <property type="protein sequence ID" value="SFZ95253.1"/>
    <property type="molecule type" value="Genomic_DNA"/>
</dbReference>